<evidence type="ECO:0000256" key="3">
    <source>
        <dbReference type="ARBA" id="ARBA00023163"/>
    </source>
</evidence>
<proteinExistence type="predicted"/>
<dbReference type="OrthoDB" id="1870484at2759"/>
<organism evidence="7 8">
    <name type="scientific">Herrania umbratica</name>
    <dbReference type="NCBI Taxonomy" id="108875"/>
    <lineage>
        <taxon>Eukaryota</taxon>
        <taxon>Viridiplantae</taxon>
        <taxon>Streptophyta</taxon>
        <taxon>Embryophyta</taxon>
        <taxon>Tracheophyta</taxon>
        <taxon>Spermatophyta</taxon>
        <taxon>Magnoliopsida</taxon>
        <taxon>eudicotyledons</taxon>
        <taxon>Gunneridae</taxon>
        <taxon>Pentapetalae</taxon>
        <taxon>rosids</taxon>
        <taxon>malvids</taxon>
        <taxon>Malvales</taxon>
        <taxon>Malvaceae</taxon>
        <taxon>Byttnerioideae</taxon>
        <taxon>Herrania</taxon>
    </lineage>
</organism>
<dbReference type="InterPro" id="IPR036638">
    <property type="entry name" value="HLH_DNA-bd_sf"/>
</dbReference>
<dbReference type="Proteomes" id="UP000504621">
    <property type="component" value="Unplaced"/>
</dbReference>
<evidence type="ECO:0000259" key="6">
    <source>
        <dbReference type="PROSITE" id="PS50888"/>
    </source>
</evidence>
<comment type="subcellular location">
    <subcellularLocation>
        <location evidence="1">Nucleus</location>
    </subcellularLocation>
</comment>
<name>A0A6J1BA60_9ROSI</name>
<dbReference type="PROSITE" id="PS50888">
    <property type="entry name" value="BHLH"/>
    <property type="match status" value="1"/>
</dbReference>
<feature type="domain" description="BHLH" evidence="6">
    <location>
        <begin position="1"/>
        <end position="48"/>
    </location>
</feature>
<dbReference type="SUPFAM" id="SSF47459">
    <property type="entry name" value="HLH, helix-loop-helix DNA-binding domain"/>
    <property type="match status" value="1"/>
</dbReference>
<reference evidence="8" key="1">
    <citation type="submission" date="2025-08" db="UniProtKB">
        <authorList>
            <consortium name="RefSeq"/>
        </authorList>
    </citation>
    <scope>IDENTIFICATION</scope>
    <source>
        <tissue evidence="8">Leaf</tissue>
    </source>
</reference>
<dbReference type="Gene3D" id="4.10.280.10">
    <property type="entry name" value="Helix-loop-helix DNA-binding domain"/>
    <property type="match status" value="1"/>
</dbReference>
<evidence type="ECO:0000313" key="7">
    <source>
        <dbReference type="Proteomes" id="UP000504621"/>
    </source>
</evidence>
<keyword evidence="2" id="KW-0805">Transcription regulation</keyword>
<dbReference type="GO" id="GO:0000981">
    <property type="term" value="F:DNA-binding transcription factor activity, RNA polymerase II-specific"/>
    <property type="evidence" value="ECO:0007669"/>
    <property type="project" value="TreeGrafter"/>
</dbReference>
<accession>A0A6J1BA60</accession>
<feature type="coiled-coil region" evidence="5">
    <location>
        <begin position="38"/>
        <end position="75"/>
    </location>
</feature>
<keyword evidence="5" id="KW-0175">Coiled coil</keyword>
<dbReference type="GO" id="GO:0046983">
    <property type="term" value="F:protein dimerization activity"/>
    <property type="evidence" value="ECO:0007669"/>
    <property type="project" value="InterPro"/>
</dbReference>
<dbReference type="AlphaFoldDB" id="A0A6J1BA60"/>
<dbReference type="RefSeq" id="XP_021296195.1">
    <property type="nucleotide sequence ID" value="XM_021440520.1"/>
</dbReference>
<dbReference type="PANTHER" id="PTHR13935:SF118">
    <property type="entry name" value="BHLH DOMAIN-CONTAINING PROTEIN"/>
    <property type="match status" value="1"/>
</dbReference>
<dbReference type="InterPro" id="IPR011598">
    <property type="entry name" value="bHLH_dom"/>
</dbReference>
<dbReference type="InterPro" id="IPR015660">
    <property type="entry name" value="MASH1/Ascl1a-like"/>
</dbReference>
<keyword evidence="7" id="KW-1185">Reference proteome</keyword>
<dbReference type="PANTHER" id="PTHR13935">
    <property type="entry name" value="ACHAETE-SCUTE TRANSCRIPTION FACTOR-RELATED"/>
    <property type="match status" value="1"/>
</dbReference>
<protein>
    <submittedName>
        <fullName evidence="8">Transcription factor bHLH162-like</fullName>
    </submittedName>
</protein>
<keyword evidence="4" id="KW-0539">Nucleus</keyword>
<dbReference type="GO" id="GO:0000977">
    <property type="term" value="F:RNA polymerase II transcription regulatory region sequence-specific DNA binding"/>
    <property type="evidence" value="ECO:0007669"/>
    <property type="project" value="TreeGrafter"/>
</dbReference>
<keyword evidence="3" id="KW-0804">Transcription</keyword>
<dbReference type="GO" id="GO:0090575">
    <property type="term" value="C:RNA polymerase II transcription regulator complex"/>
    <property type="evidence" value="ECO:0007669"/>
    <property type="project" value="TreeGrafter"/>
</dbReference>
<gene>
    <name evidence="8" type="primary">LOC110425602</name>
</gene>
<dbReference type="Pfam" id="PF00010">
    <property type="entry name" value="HLH"/>
    <property type="match status" value="1"/>
</dbReference>
<evidence type="ECO:0000256" key="5">
    <source>
        <dbReference type="SAM" id="Coils"/>
    </source>
</evidence>
<evidence type="ECO:0000256" key="2">
    <source>
        <dbReference type="ARBA" id="ARBA00023015"/>
    </source>
</evidence>
<evidence type="ECO:0000256" key="1">
    <source>
        <dbReference type="ARBA" id="ARBA00004123"/>
    </source>
</evidence>
<sequence>MQRCLIERERRSNMNNLYSKLFSLLPPQPTKMSILGNLELATVHIKELQRQVEELKRRKMQLEEESQALNRAKSETITPVLNIIESHSVMQVNLVIGSDMKFILGEVISIIEEEGAEVAGATYNHAGKVNRNILSIHCETACSNIGFKSSKVLERLKTLIKE</sequence>
<evidence type="ECO:0000313" key="8">
    <source>
        <dbReference type="RefSeq" id="XP_021296195.1"/>
    </source>
</evidence>
<dbReference type="GeneID" id="110425602"/>
<evidence type="ECO:0000256" key="4">
    <source>
        <dbReference type="ARBA" id="ARBA00023242"/>
    </source>
</evidence>
<dbReference type="SMART" id="SM00353">
    <property type="entry name" value="HLH"/>
    <property type="match status" value="1"/>
</dbReference>